<proteinExistence type="predicted"/>
<comment type="caution">
    <text evidence="2">The sequence shown here is derived from an EMBL/GenBank/DDBJ whole genome shotgun (WGS) entry which is preliminary data.</text>
</comment>
<evidence type="ECO:0000313" key="3">
    <source>
        <dbReference type="Proteomes" id="UP001292094"/>
    </source>
</evidence>
<sequence length="68" mass="8020">MWDEDDDGILRGSWHVLLCCDEYPSVVPCVCVCIRAHSTTRYQEDGHRKKMREMEREPKETGRESDAY</sequence>
<keyword evidence="3" id="KW-1185">Reference proteome</keyword>
<organism evidence="2 3">
    <name type="scientific">Petrolisthes manimaculis</name>
    <dbReference type="NCBI Taxonomy" id="1843537"/>
    <lineage>
        <taxon>Eukaryota</taxon>
        <taxon>Metazoa</taxon>
        <taxon>Ecdysozoa</taxon>
        <taxon>Arthropoda</taxon>
        <taxon>Crustacea</taxon>
        <taxon>Multicrustacea</taxon>
        <taxon>Malacostraca</taxon>
        <taxon>Eumalacostraca</taxon>
        <taxon>Eucarida</taxon>
        <taxon>Decapoda</taxon>
        <taxon>Pleocyemata</taxon>
        <taxon>Anomura</taxon>
        <taxon>Galatheoidea</taxon>
        <taxon>Porcellanidae</taxon>
        <taxon>Petrolisthes</taxon>
    </lineage>
</organism>
<feature type="compositionally biased region" description="Basic and acidic residues" evidence="1">
    <location>
        <begin position="42"/>
        <end position="68"/>
    </location>
</feature>
<accession>A0AAE1NDG7</accession>
<gene>
    <name evidence="2" type="ORF">Pmani_038908</name>
</gene>
<reference evidence="2" key="1">
    <citation type="submission" date="2023-11" db="EMBL/GenBank/DDBJ databases">
        <title>Genome assemblies of two species of porcelain crab, Petrolisthes cinctipes and Petrolisthes manimaculis (Anomura: Porcellanidae).</title>
        <authorList>
            <person name="Angst P."/>
        </authorList>
    </citation>
    <scope>NUCLEOTIDE SEQUENCE</scope>
    <source>
        <strain evidence="2">PB745_02</strain>
        <tissue evidence="2">Gill</tissue>
    </source>
</reference>
<evidence type="ECO:0000313" key="2">
    <source>
        <dbReference type="EMBL" id="KAK4288039.1"/>
    </source>
</evidence>
<protein>
    <submittedName>
        <fullName evidence="2">Uncharacterized protein</fullName>
    </submittedName>
</protein>
<dbReference type="Proteomes" id="UP001292094">
    <property type="component" value="Unassembled WGS sequence"/>
</dbReference>
<name>A0AAE1NDG7_9EUCA</name>
<evidence type="ECO:0000256" key="1">
    <source>
        <dbReference type="SAM" id="MobiDB-lite"/>
    </source>
</evidence>
<feature type="region of interest" description="Disordered" evidence="1">
    <location>
        <begin position="40"/>
        <end position="68"/>
    </location>
</feature>
<dbReference type="AlphaFoldDB" id="A0AAE1NDG7"/>
<dbReference type="EMBL" id="JAWZYT010006510">
    <property type="protein sequence ID" value="KAK4288039.1"/>
    <property type="molecule type" value="Genomic_DNA"/>
</dbReference>